<proteinExistence type="predicted"/>
<dbReference type="EMBL" id="CP017242">
    <property type="protein sequence ID" value="APO77120.1"/>
    <property type="molecule type" value="Genomic_DNA"/>
</dbReference>
<dbReference type="Gene3D" id="3.40.190.10">
    <property type="entry name" value="Periplasmic binding protein-like II"/>
    <property type="match status" value="2"/>
</dbReference>
<protein>
    <submittedName>
        <fullName evidence="1">Periplasmic binding fold domain-containing protein</fullName>
    </submittedName>
</protein>
<evidence type="ECO:0000313" key="1">
    <source>
        <dbReference type="EMBL" id="APO77120.1"/>
    </source>
</evidence>
<organism evidence="1 2">
    <name type="scientific">Rhizobium etli 8C-3</name>
    <dbReference type="NCBI Taxonomy" id="538025"/>
    <lineage>
        <taxon>Bacteria</taxon>
        <taxon>Pseudomonadati</taxon>
        <taxon>Pseudomonadota</taxon>
        <taxon>Alphaproteobacteria</taxon>
        <taxon>Hyphomicrobiales</taxon>
        <taxon>Rhizobiaceae</taxon>
        <taxon>Rhizobium/Agrobacterium group</taxon>
        <taxon>Rhizobium</taxon>
    </lineage>
</organism>
<gene>
    <name evidence="1" type="ORF">AM571_PA00235</name>
</gene>
<dbReference type="SUPFAM" id="SSF53850">
    <property type="entry name" value="Periplasmic binding protein-like II"/>
    <property type="match status" value="1"/>
</dbReference>
<name>A0A1L5PAI5_RHIET</name>
<sequence>MKCGTPLDAREVSPTTVFMPMIGLSNVITQLENGGVDLALGITDDTPPGFYCDALPPVATVCMARKGHVAITGKIAYADLGRFLSLRIRSTYNTGFGEAYDGLEMLRPRGCETLTVPDIHTAARLVCEVSRRALRSSNVRSEKRCVASLSDIHDLA</sequence>
<accession>A0A1L5PAI5</accession>
<dbReference type="AlphaFoldDB" id="A0A1L5PAI5"/>
<dbReference type="Proteomes" id="UP000185109">
    <property type="component" value="Plasmid pRsp8C3a"/>
</dbReference>
<keyword evidence="1" id="KW-0614">Plasmid</keyword>
<reference evidence="1 2" key="1">
    <citation type="submission" date="2016-09" db="EMBL/GenBank/DDBJ databases">
        <title>The complete genome sequences of Rhizobium gallicum, symbiovars gallicum and phaseoli, symbionts associated to common bean (Phaseolus vulgaris).</title>
        <authorList>
            <person name="Bustos P."/>
            <person name="Santamaria R.I."/>
            <person name="Perez-Carrascal O.M."/>
            <person name="Juarez S."/>
            <person name="Lozano L."/>
            <person name="Martinez-Flores I."/>
            <person name="Martinez-Romero E."/>
            <person name="Cevallos M."/>
            <person name="Romero D."/>
            <person name="Davila G."/>
            <person name="Gonzalez V."/>
        </authorList>
    </citation>
    <scope>NUCLEOTIDE SEQUENCE [LARGE SCALE GENOMIC DNA]</scope>
    <source>
        <strain evidence="1 2">8C-3</strain>
        <plasmid evidence="2">Plasmid prsp8c3a</plasmid>
    </source>
</reference>
<evidence type="ECO:0000313" key="2">
    <source>
        <dbReference type="Proteomes" id="UP000185109"/>
    </source>
</evidence>
<geneLocation type="plasmid" evidence="2">
    <name>prsp8c3a</name>
</geneLocation>